<evidence type="ECO:0000259" key="2">
    <source>
        <dbReference type="Pfam" id="PF01939"/>
    </source>
</evidence>
<feature type="domain" description="Endonuclease NucS C-terminal" evidence="2">
    <location>
        <begin position="214"/>
        <end position="284"/>
    </location>
</feature>
<keyword evidence="1" id="KW-0238">DNA-binding</keyword>
<dbReference type="GO" id="GO:0004519">
    <property type="term" value="F:endonuclease activity"/>
    <property type="evidence" value="ECO:0007669"/>
    <property type="project" value="UniProtKB-KW"/>
</dbReference>
<dbReference type="InterPro" id="IPR011856">
    <property type="entry name" value="tRNA_endonuc-like_dom_sf"/>
</dbReference>
<proteinExistence type="predicted"/>
<reference evidence="3" key="1">
    <citation type="submission" date="2024-06" db="EMBL/GenBank/DDBJ databases">
        <title>Biodegradation of dimethachlon by Arthrobacter sp. K5: mechanistic insights and ecological implications.</title>
        <authorList>
            <person name="Hu S."/>
            <person name="Lu P."/>
        </authorList>
    </citation>
    <scope>NUCLEOTIDE SEQUENCE</scope>
    <source>
        <strain evidence="3">K5</strain>
    </source>
</reference>
<dbReference type="EMBL" id="CP159279">
    <property type="protein sequence ID" value="XCH11040.1"/>
    <property type="molecule type" value="Genomic_DNA"/>
</dbReference>
<dbReference type="InterPro" id="IPR048301">
    <property type="entry name" value="NucS_C"/>
</dbReference>
<dbReference type="AlphaFoldDB" id="A0AAU8EN73"/>
<protein>
    <submittedName>
        <fullName evidence="3">Endonuclease NucS domain-containing protein</fullName>
    </submittedName>
</protein>
<dbReference type="InterPro" id="IPR002793">
    <property type="entry name" value="Endonuclease_NucS"/>
</dbReference>
<dbReference type="GO" id="GO:0003677">
    <property type="term" value="F:DNA binding"/>
    <property type="evidence" value="ECO:0007669"/>
    <property type="project" value="UniProtKB-KW"/>
</dbReference>
<sequence>MTTTWVVRQGRGGQYAETMIEAGYLGVDFIDDYDIRPHLGGGAEVFRGAMNSIYLEMYPEKSRIAAGLAMGNLWAACEGISEGDLVLAPKPDRTYQYGVVTGGYEYHAGTNLPHRRRVDWKGSLSRDDMSPTLASSAGSLMTVFQLAAHTAELATLTQLADPFQPAVEAISSQIEDQLAFQMEKQLEDFLVHNWRSTALGQEYDIYEEEGQVKGQQYPTDTGPMDILAISKDRTRLLVVELKRARASDAVVGQIQRYMGYVQDALLEPGQSVEGVIIAQEDDLRIRRALSIAQNIRFMKYRVEFHLEA</sequence>
<organism evidence="3">
    <name type="scientific">Arthrobacter sp. K5</name>
    <dbReference type="NCBI Taxonomy" id="2839623"/>
    <lineage>
        <taxon>Bacteria</taxon>
        <taxon>Bacillati</taxon>
        <taxon>Actinomycetota</taxon>
        <taxon>Actinomycetes</taxon>
        <taxon>Micrococcales</taxon>
        <taxon>Micrococcaceae</taxon>
        <taxon>Arthrobacter</taxon>
    </lineage>
</organism>
<dbReference type="RefSeq" id="WP_353711497.1">
    <property type="nucleotide sequence ID" value="NZ_CP159279.1"/>
</dbReference>
<name>A0AAU8EN73_9MICC</name>
<dbReference type="CDD" id="cd22341">
    <property type="entry name" value="NucS-like"/>
    <property type="match status" value="1"/>
</dbReference>
<gene>
    <name evidence="3" type="ORF">ABRP34_19900</name>
</gene>
<evidence type="ECO:0000256" key="1">
    <source>
        <dbReference type="ARBA" id="ARBA00023125"/>
    </source>
</evidence>
<dbReference type="Gene3D" id="3.40.1350.10">
    <property type="match status" value="1"/>
</dbReference>
<dbReference type="Pfam" id="PF01939">
    <property type="entry name" value="NucS_C"/>
    <property type="match status" value="1"/>
</dbReference>
<keyword evidence="3" id="KW-0255">Endonuclease</keyword>
<evidence type="ECO:0000313" key="3">
    <source>
        <dbReference type="EMBL" id="XCH11040.1"/>
    </source>
</evidence>
<keyword evidence="3" id="KW-0378">Hydrolase</keyword>
<accession>A0AAU8EN73</accession>
<keyword evidence="3" id="KW-0540">Nuclease</keyword>